<keyword evidence="1" id="KW-0560">Oxidoreductase</keyword>
<proteinExistence type="predicted"/>
<name>A0A6J1NZH4_BICAN</name>
<dbReference type="InterPro" id="IPR036291">
    <property type="entry name" value="NAD(P)-bd_dom_sf"/>
</dbReference>
<protein>
    <submittedName>
        <fullName evidence="3">3-oxoacyl-[acyl-carrier-protein] reductase FabG-like</fullName>
    </submittedName>
</protein>
<evidence type="ECO:0000313" key="2">
    <source>
        <dbReference type="Proteomes" id="UP001652582"/>
    </source>
</evidence>
<dbReference type="Proteomes" id="UP001652582">
    <property type="component" value="Chromosome 18"/>
</dbReference>
<dbReference type="RefSeq" id="XP_023950777.1">
    <property type="nucleotide sequence ID" value="XM_024095009.2"/>
</dbReference>
<dbReference type="AlphaFoldDB" id="A0A6J1NZH4"/>
<accession>A0A6J1NZH4</accession>
<dbReference type="KEGG" id="bany:112055031"/>
<dbReference type="InterPro" id="IPR002347">
    <property type="entry name" value="SDR_fam"/>
</dbReference>
<gene>
    <name evidence="3" type="primary">LOC112055031</name>
</gene>
<evidence type="ECO:0000256" key="1">
    <source>
        <dbReference type="ARBA" id="ARBA00023002"/>
    </source>
</evidence>
<dbReference type="PRINTS" id="PR00080">
    <property type="entry name" value="SDRFAMILY"/>
</dbReference>
<reference evidence="3" key="1">
    <citation type="submission" date="2025-08" db="UniProtKB">
        <authorList>
            <consortium name="RefSeq"/>
        </authorList>
    </citation>
    <scope>IDENTIFICATION</scope>
</reference>
<organism evidence="2 3">
    <name type="scientific">Bicyclus anynana</name>
    <name type="common">Squinting bush brown butterfly</name>
    <dbReference type="NCBI Taxonomy" id="110368"/>
    <lineage>
        <taxon>Eukaryota</taxon>
        <taxon>Metazoa</taxon>
        <taxon>Ecdysozoa</taxon>
        <taxon>Arthropoda</taxon>
        <taxon>Hexapoda</taxon>
        <taxon>Insecta</taxon>
        <taxon>Pterygota</taxon>
        <taxon>Neoptera</taxon>
        <taxon>Endopterygota</taxon>
        <taxon>Lepidoptera</taxon>
        <taxon>Glossata</taxon>
        <taxon>Ditrysia</taxon>
        <taxon>Papilionoidea</taxon>
        <taxon>Nymphalidae</taxon>
        <taxon>Satyrinae</taxon>
        <taxon>Satyrini</taxon>
        <taxon>Mycalesina</taxon>
        <taxon>Bicyclus</taxon>
    </lineage>
</organism>
<dbReference type="GO" id="GO:0016491">
    <property type="term" value="F:oxidoreductase activity"/>
    <property type="evidence" value="ECO:0007669"/>
    <property type="project" value="UniProtKB-KW"/>
</dbReference>
<dbReference type="Gene3D" id="3.40.50.720">
    <property type="entry name" value="NAD(P)-binding Rossmann-like Domain"/>
    <property type="match status" value="1"/>
</dbReference>
<dbReference type="PANTHER" id="PTHR43975">
    <property type="entry name" value="ZGC:101858"/>
    <property type="match status" value="1"/>
</dbReference>
<dbReference type="OrthoDB" id="47007at2759"/>
<dbReference type="PRINTS" id="PR00081">
    <property type="entry name" value="GDHRDH"/>
</dbReference>
<dbReference type="Pfam" id="PF13561">
    <property type="entry name" value="adh_short_C2"/>
    <property type="match status" value="1"/>
</dbReference>
<keyword evidence="2" id="KW-1185">Reference proteome</keyword>
<dbReference type="SUPFAM" id="SSF51735">
    <property type="entry name" value="NAD(P)-binding Rossmann-fold domains"/>
    <property type="match status" value="1"/>
</dbReference>
<sequence length="258" mass="27826">MSFENKVVLVTGAGSGIGKAIALHFAKLSAKLSLLDRDDENVEKTAKSCETLGKSKAIKIVVEMTNDEDVKRAVEKTVEEFGKIDVVVNCAGVLSIGGIIEEGFIRDFDKVMNVNIRSVAVITHYAVPVLIKSKGCIINIASICAKLIEKKSVPYTTSKAAVVQFTRNVALELAEEGVRVNSISPGFVNTNLWATHASPEVNKNLKKKDAPLKHVLQAEEIADMTVYLASDKAKSITGADFVIDSGYSLLGSQLKEDM</sequence>
<dbReference type="PANTHER" id="PTHR43975:SF2">
    <property type="entry name" value="EG:BACR7A4.14 PROTEIN-RELATED"/>
    <property type="match status" value="1"/>
</dbReference>
<evidence type="ECO:0000313" key="3">
    <source>
        <dbReference type="RefSeq" id="XP_023950777.1"/>
    </source>
</evidence>
<dbReference type="FunFam" id="3.40.50.720:FF:000084">
    <property type="entry name" value="Short-chain dehydrogenase reductase"/>
    <property type="match status" value="1"/>
</dbReference>
<dbReference type="GeneID" id="112055031"/>
<dbReference type="InterPro" id="IPR020904">
    <property type="entry name" value="Sc_DH/Rdtase_CS"/>
</dbReference>
<dbReference type="PROSITE" id="PS00061">
    <property type="entry name" value="ADH_SHORT"/>
    <property type="match status" value="1"/>
</dbReference>